<protein>
    <submittedName>
        <fullName evidence="2">Dihydrodipicolinate synthetase</fullName>
    </submittedName>
</protein>
<feature type="region of interest" description="Disordered" evidence="1">
    <location>
        <begin position="273"/>
        <end position="329"/>
    </location>
</feature>
<evidence type="ECO:0000313" key="2">
    <source>
        <dbReference type="EMBL" id="KKA17002.1"/>
    </source>
</evidence>
<reference evidence="2 3" key="1">
    <citation type="submission" date="2015-04" db="EMBL/GenBank/DDBJ databases">
        <authorList>
            <person name="Heijne W.H."/>
            <person name="Fedorova N.D."/>
            <person name="Nierman W.C."/>
            <person name="Vollebregt A.W."/>
            <person name="Zhao Z."/>
            <person name="Wu L."/>
            <person name="Kumar M."/>
            <person name="Stam H."/>
            <person name="van den Berg M.A."/>
            <person name="Pel H.J."/>
        </authorList>
    </citation>
    <scope>NUCLEOTIDE SEQUENCE [LARGE SCALE GENOMIC DNA]</scope>
    <source>
        <strain evidence="2 3">CBS 393.64</strain>
    </source>
</reference>
<dbReference type="STRING" id="1408163.A0A0F4YFH4"/>
<dbReference type="Pfam" id="PF00701">
    <property type="entry name" value="DHDPS"/>
    <property type="match status" value="1"/>
</dbReference>
<dbReference type="OrthoDB" id="191315at2759"/>
<accession>A0A0F4YFH4</accession>
<dbReference type="InterPro" id="IPR002220">
    <property type="entry name" value="DapA-like"/>
</dbReference>
<dbReference type="CDD" id="cd00408">
    <property type="entry name" value="DHDPS-like"/>
    <property type="match status" value="1"/>
</dbReference>
<dbReference type="EMBL" id="LASV01000721">
    <property type="protein sequence ID" value="KKA17002.1"/>
    <property type="molecule type" value="Genomic_DNA"/>
</dbReference>
<organism evidence="2 3">
    <name type="scientific">Rasamsonia emersonii (strain ATCC 16479 / CBS 393.64 / IMI 116815)</name>
    <dbReference type="NCBI Taxonomy" id="1408163"/>
    <lineage>
        <taxon>Eukaryota</taxon>
        <taxon>Fungi</taxon>
        <taxon>Dikarya</taxon>
        <taxon>Ascomycota</taxon>
        <taxon>Pezizomycotina</taxon>
        <taxon>Eurotiomycetes</taxon>
        <taxon>Eurotiomycetidae</taxon>
        <taxon>Eurotiales</taxon>
        <taxon>Trichocomaceae</taxon>
        <taxon>Rasamsonia</taxon>
    </lineage>
</organism>
<dbReference type="PANTHER" id="PTHR12128">
    <property type="entry name" value="DIHYDRODIPICOLINATE SYNTHASE"/>
    <property type="match status" value="1"/>
</dbReference>
<dbReference type="SMART" id="SM01130">
    <property type="entry name" value="DHDPS"/>
    <property type="match status" value="1"/>
</dbReference>
<dbReference type="Proteomes" id="UP000053958">
    <property type="component" value="Unassembled WGS sequence"/>
</dbReference>
<dbReference type="InterPro" id="IPR013785">
    <property type="entry name" value="Aldolase_TIM"/>
</dbReference>
<dbReference type="SUPFAM" id="SSF51569">
    <property type="entry name" value="Aldolase"/>
    <property type="match status" value="1"/>
</dbReference>
<dbReference type="RefSeq" id="XP_013323614.1">
    <property type="nucleotide sequence ID" value="XM_013468160.1"/>
</dbReference>
<comment type="caution">
    <text evidence="2">The sequence shown here is derived from an EMBL/GenBank/DDBJ whole genome shotgun (WGS) entry which is preliminary data.</text>
</comment>
<dbReference type="AlphaFoldDB" id="A0A0F4YFH4"/>
<keyword evidence="3" id="KW-1185">Reference proteome</keyword>
<name>A0A0F4YFH4_RASE3</name>
<dbReference type="PRINTS" id="PR00146">
    <property type="entry name" value="DHPICSNTHASE"/>
</dbReference>
<dbReference type="GO" id="GO:0008840">
    <property type="term" value="F:4-hydroxy-tetrahydrodipicolinate synthase activity"/>
    <property type="evidence" value="ECO:0007669"/>
    <property type="project" value="TreeGrafter"/>
</dbReference>
<evidence type="ECO:0000313" key="3">
    <source>
        <dbReference type="Proteomes" id="UP000053958"/>
    </source>
</evidence>
<feature type="compositionally biased region" description="Basic and acidic residues" evidence="1">
    <location>
        <begin position="309"/>
        <end position="322"/>
    </location>
</feature>
<feature type="region of interest" description="Disordered" evidence="1">
    <location>
        <begin position="1"/>
        <end position="35"/>
    </location>
</feature>
<gene>
    <name evidence="2" type="ORF">T310_9370</name>
</gene>
<dbReference type="Gene3D" id="3.20.20.70">
    <property type="entry name" value="Aldolase class I"/>
    <property type="match status" value="1"/>
</dbReference>
<evidence type="ECO:0000256" key="1">
    <source>
        <dbReference type="SAM" id="MobiDB-lite"/>
    </source>
</evidence>
<proteinExistence type="predicted"/>
<dbReference type="GeneID" id="25321308"/>
<dbReference type="PANTHER" id="PTHR12128:SF52">
    <property type="entry name" value="4-HYDROXY-2-OXOGLUTARATE ALDOLASE, MITOCHONDRIAL-RELATED"/>
    <property type="match status" value="1"/>
</dbReference>
<sequence>MSCSDVTDIPSPAEQKDRASTGRPLPANESSYQPQLSETFSAATASDQEIPRHSLKPGIYVPTLAFFNKESEALDVDTIAKHAVRMAEAGVAGILTQGTNGEAAHLSRTERKVVTKTTRDALNDAGYTDLPIVVGCGAQSTRESIEICYEAQSSGGDFAIILPPSYYKEQYRREELRQFFTDIADASPIPILLYNYPAVAAGIDLDSDMIVDLAQHPNIVGCKLTCGNTGKLNRIAAGTRAATPHDPASGFLCLGGSADFTLQALIGGRVRSHLRPGQRHAQGLRPTVRPLPDRGDGGGEEAAGGCRSGRLDRDPERHHGDQESAAAFPWLRRIRAQAAATADAAGDGVE</sequence>